<dbReference type="Pfam" id="PF13409">
    <property type="entry name" value="GST_N_2"/>
    <property type="match status" value="1"/>
</dbReference>
<proteinExistence type="inferred from homology"/>
<comment type="caution">
    <text evidence="4">The sequence shown here is derived from an EMBL/GenBank/DDBJ whole genome shotgun (WGS) entry which is preliminary data.</text>
</comment>
<dbReference type="STRING" id="1081109.A0A167Z5X8"/>
<keyword evidence="4" id="KW-0808">Transferase</keyword>
<dbReference type="InterPro" id="IPR036249">
    <property type="entry name" value="Thioredoxin-like_sf"/>
</dbReference>
<sequence>MGTESPKLTLYRANGVVSFVPHVLLRELSIPFTDVCLNRTPNGLEAADGSLSPEDYRKIHYAGYVPALQVDDVVITETPAILTYIASLRPDKQLLGTNNLERAKAVEWMTYLPISLHNMGFGMLIVPHRFASEEAHKNAVKEIGRENILTSLARINSLLTGREFPVGQAETVVDYYLTVFWYWTVKNKFSVAEYPAYAKLVRRMEAKESVQQTAKLEGVKLTFQE</sequence>
<name>A0A167Z5X8_9HYPO</name>
<dbReference type="SFLD" id="SFLDS00019">
    <property type="entry name" value="Glutathione_Transferase_(cytos"/>
    <property type="match status" value="1"/>
</dbReference>
<accession>A0A167Z5X8</accession>
<protein>
    <submittedName>
        <fullName evidence="4">Glutathione S-transferase protein</fullName>
    </submittedName>
</protein>
<dbReference type="InterPro" id="IPR004046">
    <property type="entry name" value="GST_C"/>
</dbReference>
<dbReference type="SUPFAM" id="SSF47616">
    <property type="entry name" value="GST C-terminal domain-like"/>
    <property type="match status" value="1"/>
</dbReference>
<dbReference type="AlphaFoldDB" id="A0A167Z5X8"/>
<dbReference type="CDD" id="cd03057">
    <property type="entry name" value="GST_N_Beta"/>
    <property type="match status" value="1"/>
</dbReference>
<dbReference type="SFLD" id="SFLDG00358">
    <property type="entry name" value="Main_(cytGST)"/>
    <property type="match status" value="1"/>
</dbReference>
<dbReference type="PANTHER" id="PTHR44051">
    <property type="entry name" value="GLUTATHIONE S-TRANSFERASE-RELATED"/>
    <property type="match status" value="1"/>
</dbReference>
<dbReference type="InterPro" id="IPR040079">
    <property type="entry name" value="Glutathione_S-Trfase"/>
</dbReference>
<evidence type="ECO:0000313" key="4">
    <source>
        <dbReference type="EMBL" id="KZZ92214.1"/>
    </source>
</evidence>
<organism evidence="4 5">
    <name type="scientific">Moelleriella libera RCEF 2490</name>
    <dbReference type="NCBI Taxonomy" id="1081109"/>
    <lineage>
        <taxon>Eukaryota</taxon>
        <taxon>Fungi</taxon>
        <taxon>Dikarya</taxon>
        <taxon>Ascomycota</taxon>
        <taxon>Pezizomycotina</taxon>
        <taxon>Sordariomycetes</taxon>
        <taxon>Hypocreomycetidae</taxon>
        <taxon>Hypocreales</taxon>
        <taxon>Clavicipitaceae</taxon>
        <taxon>Moelleriella</taxon>
    </lineage>
</organism>
<reference evidence="4 5" key="1">
    <citation type="journal article" date="2016" name="Genome Biol. Evol.">
        <title>Divergent and convergent evolution of fungal pathogenicity.</title>
        <authorList>
            <person name="Shang Y."/>
            <person name="Xiao G."/>
            <person name="Zheng P."/>
            <person name="Cen K."/>
            <person name="Zhan S."/>
            <person name="Wang C."/>
        </authorList>
    </citation>
    <scope>NUCLEOTIDE SEQUENCE [LARGE SCALE GENOMIC DNA]</scope>
    <source>
        <strain evidence="4 5">RCEF 2490</strain>
    </source>
</reference>
<comment type="similarity">
    <text evidence="1">Belongs to the GST superfamily.</text>
</comment>
<dbReference type="Gene3D" id="3.40.30.10">
    <property type="entry name" value="Glutaredoxin"/>
    <property type="match status" value="1"/>
</dbReference>
<dbReference type="InterPro" id="IPR036282">
    <property type="entry name" value="Glutathione-S-Trfase_C_sf"/>
</dbReference>
<dbReference type="Gene3D" id="1.20.1050.10">
    <property type="match status" value="1"/>
</dbReference>
<dbReference type="GO" id="GO:0016740">
    <property type="term" value="F:transferase activity"/>
    <property type="evidence" value="ECO:0007669"/>
    <property type="project" value="UniProtKB-KW"/>
</dbReference>
<feature type="domain" description="GST C-terminal" evidence="3">
    <location>
        <begin position="98"/>
        <end position="225"/>
    </location>
</feature>
<gene>
    <name evidence="4" type="ORF">AAL_06424</name>
</gene>
<dbReference type="PANTHER" id="PTHR44051:SF8">
    <property type="entry name" value="GLUTATHIONE S-TRANSFERASE GSTA"/>
    <property type="match status" value="1"/>
</dbReference>
<feature type="domain" description="GST N-terminal" evidence="2">
    <location>
        <begin position="4"/>
        <end position="93"/>
    </location>
</feature>
<evidence type="ECO:0000259" key="2">
    <source>
        <dbReference type="PROSITE" id="PS50404"/>
    </source>
</evidence>
<evidence type="ECO:0000313" key="5">
    <source>
        <dbReference type="Proteomes" id="UP000078544"/>
    </source>
</evidence>
<dbReference type="Proteomes" id="UP000078544">
    <property type="component" value="Unassembled WGS sequence"/>
</dbReference>
<dbReference type="EMBL" id="AZGY01000016">
    <property type="protein sequence ID" value="KZZ92214.1"/>
    <property type="molecule type" value="Genomic_DNA"/>
</dbReference>
<evidence type="ECO:0000256" key="1">
    <source>
        <dbReference type="ARBA" id="ARBA00007409"/>
    </source>
</evidence>
<dbReference type="OrthoDB" id="2309723at2759"/>
<keyword evidence="5" id="KW-1185">Reference proteome</keyword>
<dbReference type="InterPro" id="IPR010987">
    <property type="entry name" value="Glutathione-S-Trfase_C-like"/>
</dbReference>
<dbReference type="PROSITE" id="PS50405">
    <property type="entry name" value="GST_CTER"/>
    <property type="match status" value="1"/>
</dbReference>
<dbReference type="CDD" id="cd03188">
    <property type="entry name" value="GST_C_Beta"/>
    <property type="match status" value="1"/>
</dbReference>
<dbReference type="InterPro" id="IPR004045">
    <property type="entry name" value="Glutathione_S-Trfase_N"/>
</dbReference>
<dbReference type="Pfam" id="PF00043">
    <property type="entry name" value="GST_C"/>
    <property type="match status" value="1"/>
</dbReference>
<dbReference type="PROSITE" id="PS50404">
    <property type="entry name" value="GST_NTER"/>
    <property type="match status" value="1"/>
</dbReference>
<evidence type="ECO:0000259" key="3">
    <source>
        <dbReference type="PROSITE" id="PS50405"/>
    </source>
</evidence>
<dbReference type="SUPFAM" id="SSF52833">
    <property type="entry name" value="Thioredoxin-like"/>
    <property type="match status" value="1"/>
</dbReference>